<evidence type="ECO:0000256" key="20">
    <source>
        <dbReference type="PIRSR" id="PIRSR000615-3"/>
    </source>
</evidence>
<dbReference type="GO" id="GO:0046872">
    <property type="term" value="F:metal ion binding"/>
    <property type="evidence" value="ECO:0007669"/>
    <property type="project" value="UniProtKB-KW"/>
</dbReference>
<evidence type="ECO:0000256" key="10">
    <source>
        <dbReference type="ARBA" id="ARBA00022989"/>
    </source>
</evidence>
<dbReference type="PROSITE" id="PS50835">
    <property type="entry name" value="IG_LIKE"/>
    <property type="match status" value="4"/>
</dbReference>
<dbReference type="Pfam" id="PF13927">
    <property type="entry name" value="Ig_3"/>
    <property type="match status" value="1"/>
</dbReference>
<feature type="binding site" evidence="19">
    <location>
        <position position="1067"/>
    </location>
    <ligand>
        <name>ATP</name>
        <dbReference type="ChEBI" id="CHEBI:30616"/>
    </ligand>
</feature>
<evidence type="ECO:0000259" key="26">
    <source>
        <dbReference type="PROSITE" id="PS50835"/>
    </source>
</evidence>
<dbReference type="Gene3D" id="3.30.200.20">
    <property type="entry name" value="Phosphorylase Kinase, domain 1"/>
    <property type="match status" value="1"/>
</dbReference>
<dbReference type="PROSITE" id="PS00107">
    <property type="entry name" value="PROTEIN_KINASE_ATP"/>
    <property type="match status" value="1"/>
</dbReference>
<evidence type="ECO:0000256" key="9">
    <source>
        <dbReference type="ARBA" id="ARBA00022840"/>
    </source>
</evidence>
<keyword evidence="6 23" id="KW-0812">Transmembrane</keyword>
<dbReference type="FunFam" id="1.10.510.10:FF:000373">
    <property type="entry name" value="Receptor protein-tyrosine kinase"/>
    <property type="match status" value="1"/>
</dbReference>
<feature type="domain" description="Ig-like" evidence="26">
    <location>
        <begin position="641"/>
        <end position="733"/>
    </location>
</feature>
<evidence type="ECO:0000256" key="16">
    <source>
        <dbReference type="ARBA" id="ARBA00023319"/>
    </source>
</evidence>
<dbReference type="GO" id="GO:0007169">
    <property type="term" value="P:cell surface receptor protein tyrosine kinase signaling pathway"/>
    <property type="evidence" value="ECO:0007669"/>
    <property type="project" value="InterPro"/>
</dbReference>
<keyword evidence="28" id="KW-1185">Reference proteome</keyword>
<evidence type="ECO:0000256" key="12">
    <source>
        <dbReference type="ARBA" id="ARBA00023137"/>
    </source>
</evidence>
<evidence type="ECO:0000256" key="5">
    <source>
        <dbReference type="ARBA" id="ARBA00022679"/>
    </source>
</evidence>
<feature type="binding site" evidence="20">
    <location>
        <position position="1081"/>
    </location>
    <ligand>
        <name>Mg(2+)</name>
        <dbReference type="ChEBI" id="CHEBI:18420"/>
    </ligand>
</feature>
<dbReference type="PANTHER" id="PTHR24416:SF600">
    <property type="entry name" value="PDGF- AND VEGF-RECEPTOR RELATED, ISOFORM J"/>
    <property type="match status" value="1"/>
</dbReference>
<evidence type="ECO:0000313" key="28">
    <source>
        <dbReference type="Proteomes" id="UP001153712"/>
    </source>
</evidence>
<feature type="site" description="Important for interaction with phosphotyrosine-binding proteins" evidence="21">
    <location>
        <position position="1207"/>
    </location>
</feature>
<evidence type="ECO:0000256" key="11">
    <source>
        <dbReference type="ARBA" id="ARBA00023136"/>
    </source>
</evidence>
<feature type="chain" id="PRO_5040314369" description="receptor protein-tyrosine kinase" evidence="24">
    <location>
        <begin position="21"/>
        <end position="1390"/>
    </location>
</feature>
<dbReference type="PROSITE" id="PS50011">
    <property type="entry name" value="PROTEIN_KINASE_DOM"/>
    <property type="match status" value="1"/>
</dbReference>
<keyword evidence="20" id="KW-0479">Metal-binding</keyword>
<keyword evidence="24" id="KW-0732">Signal</keyword>
<protein>
    <recommendedName>
        <fullName evidence="2">receptor protein-tyrosine kinase</fullName>
        <ecNumber evidence="2">2.7.10.1</ecNumber>
    </recommendedName>
</protein>
<dbReference type="SMART" id="SM00409">
    <property type="entry name" value="IG"/>
    <property type="match status" value="5"/>
</dbReference>
<evidence type="ECO:0000256" key="22">
    <source>
        <dbReference type="PROSITE-ProRule" id="PRU10141"/>
    </source>
</evidence>
<evidence type="ECO:0000313" key="27">
    <source>
        <dbReference type="EMBL" id="CAH1182641.1"/>
    </source>
</evidence>
<dbReference type="InterPro" id="IPR007110">
    <property type="entry name" value="Ig-like_dom"/>
</dbReference>
<dbReference type="InterPro" id="IPR050122">
    <property type="entry name" value="RTK"/>
</dbReference>
<dbReference type="Gene3D" id="2.60.40.10">
    <property type="entry name" value="Immunoglobulins"/>
    <property type="match status" value="7"/>
</dbReference>
<dbReference type="EC" id="2.7.10.1" evidence="2"/>
<keyword evidence="4" id="KW-0597">Phosphoprotein</keyword>
<keyword evidence="10 23" id="KW-1133">Transmembrane helix</keyword>
<dbReference type="Gene3D" id="1.10.510.10">
    <property type="entry name" value="Transferase(Phosphotransferase) domain 1"/>
    <property type="match status" value="1"/>
</dbReference>
<keyword evidence="16" id="KW-0393">Immunoglobulin domain</keyword>
<evidence type="ECO:0000256" key="7">
    <source>
        <dbReference type="ARBA" id="ARBA00022741"/>
    </source>
</evidence>
<feature type="binding site" evidence="19">
    <location>
        <position position="853"/>
    </location>
    <ligand>
        <name>ATP</name>
        <dbReference type="ChEBI" id="CHEBI:30616"/>
    </ligand>
</feature>
<keyword evidence="15" id="KW-0325">Glycoprotein</keyword>
<dbReference type="GO" id="GO:0005524">
    <property type="term" value="F:ATP binding"/>
    <property type="evidence" value="ECO:0007669"/>
    <property type="project" value="UniProtKB-UniRule"/>
</dbReference>
<keyword evidence="9 19" id="KW-0067">ATP-binding</keyword>
<evidence type="ECO:0000256" key="8">
    <source>
        <dbReference type="ARBA" id="ARBA00022777"/>
    </source>
</evidence>
<keyword evidence="12" id="KW-0829">Tyrosine-protein kinase</keyword>
<dbReference type="CDD" id="cd00096">
    <property type="entry name" value="Ig"/>
    <property type="match status" value="2"/>
</dbReference>
<dbReference type="SUPFAM" id="SSF48726">
    <property type="entry name" value="Immunoglobulin"/>
    <property type="match status" value="5"/>
</dbReference>
<dbReference type="InterPro" id="IPR013098">
    <property type="entry name" value="Ig_I-set"/>
</dbReference>
<dbReference type="PROSITE" id="PS00109">
    <property type="entry name" value="PROTEIN_KINASE_TYR"/>
    <property type="match status" value="1"/>
</dbReference>
<name>A0A9P0DZI3_PHYSR</name>
<evidence type="ECO:0000256" key="14">
    <source>
        <dbReference type="ARBA" id="ARBA00023170"/>
    </source>
</evidence>
<dbReference type="InterPro" id="IPR003598">
    <property type="entry name" value="Ig_sub2"/>
</dbReference>
<sequence length="1390" mass="157668">MAFKVAIFILLCHQFDISLGNYYTKPHILLNGTEDIIEAYDNYTVFCQGNKPLKWTLPNVSYEVKKTFDTKFTVVEEKPTSASFRYGLRLYITNMTYPYVGFYRCHYENARDISEKNEETDLIYLYVNDEDHLSVFADDILNVFAVQHHTVTIDCRPTSPTVEVKLSLAGEPSAVDIGVLNAADNTVYRYNPFYGFITNNTIEAGEPMFTCEYSRENKSQSHFIQLKVETPTSYIPAPIIVDENRGHTNVGDNLTLKCYLQFINAEVLFSWTTPKGPVDFSRMNSKSKETESLLTIYNTTLEDNGTYICHVRDHQNHHVSKNISIKIFDKEEHNITIREPTGTYYLQAKAGQESVIWSVQVWGHPEPTYIWLNNRNESIADEIGKKYEVSHSQPGVITLKIKNIDLIQDYGYYTLIGRNKYVEKSKTFFLNITDKPTVILRSDPFHMIGSPGKVECLAAAHPVPTFEWQYKKCLKPECPFKPLESTINPPEGLTISSHVIINATEIGIVKCTATNSVGSETEQMDYVVTDVPDGFYISGFDDTVVTKNNNQTAIYAVGEKIYMSCSTSSYEYSDIDWLVGNNSIKNDGRHKSIKTSSRFSDNLTLEMSDVQYNDSGIYRCQVTNKAGGKVSKHIEISVKDPLKTRIVKSNMKGEIFEDFPKKVSLHCYVEGIPKPKILWYKDDNVFIPKEPRIFFEDDFQKLVFNETKIKDQGKYKCSAFYKRTSDFREVKLKFRNAPATMQPWLYYIIAILFLALVALGIYLFIRVRTERRLKREMRLLGLANFEKGAVENINPELGIDDQAELLPYDKKWEFPIDQLKLGKQLGSGAFGVVLKGEAKNIVDTEPVTTVAVKMVKKNADNTYIKALASELKIMVHLGKHLNVVNLLGACTKNVAKRELLVIVEYCRFGNLQNYLLRQREHFINQIDPHTGKINYLIGQEELMDRTYSVSSNRSHTQSPMLKYAALMFSPENSENSVLPPPNAMGDYRTNNLVTGNTDVTTLTQGEDGVVLSNNSIQPEWRSNYKGDYKGKVNPISTKDLIAWAFQIARGMEYLASRKVLHGDLAARNVLLSEENVVKICDFGLAKSMYKNDNYKKRGDCPLPIKWMAIESIRDRVFSTQSDVWSFGIVLWELFSLGRTPYPGMEADERLYHKLVDGYRLESPQYAPNDMYDIMTKCWSVKPTTRPSFTKLTEKIGTLLEDTLRKHYIDLNDPYLAMNTKMLETTNDYLSMLSPPSYEAVLSPHYVNGMVTPQSVEEGYMSMNSSAIFSPRLSNEEVFDFASSGNRRLTSEYGSGHELLPMLQGKADGDAATPAASPNAVSNPSYHIPPAIEGGAVEETGAEIVKSADNYVNMPQNKNLLKDSKLALSDCKKSDVHYVNEIRNDGDAVQV</sequence>
<evidence type="ECO:0000256" key="6">
    <source>
        <dbReference type="ARBA" id="ARBA00022692"/>
    </source>
</evidence>
<evidence type="ECO:0000256" key="13">
    <source>
        <dbReference type="ARBA" id="ARBA00023157"/>
    </source>
</evidence>
<evidence type="ECO:0000256" key="18">
    <source>
        <dbReference type="PIRSR" id="PIRSR000615-1"/>
    </source>
</evidence>
<dbReference type="FunFam" id="3.30.200.20:FF:000384">
    <property type="entry name" value="Receptor protein-tyrosine kinase"/>
    <property type="match status" value="1"/>
</dbReference>
<keyword evidence="13" id="KW-1015">Disulfide bond</keyword>
<feature type="transmembrane region" description="Helical" evidence="23">
    <location>
        <begin position="744"/>
        <end position="765"/>
    </location>
</feature>
<keyword evidence="7 19" id="KW-0547">Nucleotide-binding</keyword>
<feature type="domain" description="Ig-like" evidence="26">
    <location>
        <begin position="236"/>
        <end position="324"/>
    </location>
</feature>
<dbReference type="Pfam" id="PF07714">
    <property type="entry name" value="PK_Tyr_Ser-Thr"/>
    <property type="match status" value="1"/>
</dbReference>
<feature type="binding site" evidence="20">
    <location>
        <position position="1068"/>
    </location>
    <ligand>
        <name>Mg(2+)</name>
        <dbReference type="ChEBI" id="CHEBI:18420"/>
    </ligand>
</feature>
<dbReference type="InterPro" id="IPR000719">
    <property type="entry name" value="Prot_kinase_dom"/>
</dbReference>
<evidence type="ECO:0000256" key="19">
    <source>
        <dbReference type="PIRSR" id="PIRSR000615-2"/>
    </source>
</evidence>
<feature type="signal peptide" evidence="24">
    <location>
        <begin position="1"/>
        <end position="20"/>
    </location>
</feature>
<evidence type="ECO:0000256" key="23">
    <source>
        <dbReference type="SAM" id="Phobius"/>
    </source>
</evidence>
<comment type="subcellular location">
    <subcellularLocation>
        <location evidence="1">Cell membrane</location>
        <topology evidence="1">Single-pass type I membrane protein</topology>
    </subcellularLocation>
</comment>
<dbReference type="InterPro" id="IPR001245">
    <property type="entry name" value="Ser-Thr/Tyr_kinase_cat_dom"/>
</dbReference>
<keyword evidence="20" id="KW-0460">Magnesium</keyword>
<dbReference type="InterPro" id="IPR011009">
    <property type="entry name" value="Kinase-like_dom_sf"/>
</dbReference>
<reference evidence="27" key="1">
    <citation type="submission" date="2022-01" db="EMBL/GenBank/DDBJ databases">
        <authorList>
            <person name="King R."/>
        </authorList>
    </citation>
    <scope>NUCLEOTIDE SEQUENCE</scope>
</reference>
<evidence type="ECO:0000256" key="1">
    <source>
        <dbReference type="ARBA" id="ARBA00004251"/>
    </source>
</evidence>
<dbReference type="SMART" id="SM00408">
    <property type="entry name" value="IGc2"/>
    <property type="match status" value="4"/>
</dbReference>
<dbReference type="OrthoDB" id="3256376at2759"/>
<evidence type="ECO:0000256" key="3">
    <source>
        <dbReference type="ARBA" id="ARBA00022475"/>
    </source>
</evidence>
<evidence type="ECO:0000256" key="15">
    <source>
        <dbReference type="ARBA" id="ARBA00023180"/>
    </source>
</evidence>
<keyword evidence="5" id="KW-0808">Transferase</keyword>
<dbReference type="SUPFAM" id="SSF56112">
    <property type="entry name" value="Protein kinase-like (PK-like)"/>
    <property type="match status" value="1"/>
</dbReference>
<evidence type="ECO:0000256" key="2">
    <source>
        <dbReference type="ARBA" id="ARBA00011902"/>
    </source>
</evidence>
<feature type="active site" description="Proton acceptor" evidence="18">
    <location>
        <position position="1063"/>
    </location>
</feature>
<feature type="binding site" evidence="22">
    <location>
        <position position="857"/>
    </location>
    <ligand>
        <name>ATP</name>
        <dbReference type="ChEBI" id="CHEBI:30616"/>
    </ligand>
</feature>
<dbReference type="InterPro" id="IPR001824">
    <property type="entry name" value="Tyr_kinase_rcpt_3_CS"/>
</dbReference>
<feature type="domain" description="Protein kinase" evidence="25">
    <location>
        <begin position="819"/>
        <end position="1215"/>
    </location>
</feature>
<dbReference type="PANTHER" id="PTHR24416">
    <property type="entry name" value="TYROSINE-PROTEIN KINASE RECEPTOR"/>
    <property type="match status" value="1"/>
</dbReference>
<dbReference type="GO" id="GO:0043235">
    <property type="term" value="C:receptor complex"/>
    <property type="evidence" value="ECO:0007669"/>
    <property type="project" value="TreeGrafter"/>
</dbReference>
<evidence type="ECO:0000256" key="4">
    <source>
        <dbReference type="ARBA" id="ARBA00022553"/>
    </source>
</evidence>
<evidence type="ECO:0000256" key="17">
    <source>
        <dbReference type="ARBA" id="ARBA00051243"/>
    </source>
</evidence>
<dbReference type="InterPro" id="IPR036179">
    <property type="entry name" value="Ig-like_dom_sf"/>
</dbReference>
<feature type="domain" description="Ig-like" evidence="26">
    <location>
        <begin position="436"/>
        <end position="529"/>
    </location>
</feature>
<evidence type="ECO:0000256" key="24">
    <source>
        <dbReference type="SAM" id="SignalP"/>
    </source>
</evidence>
<evidence type="ECO:0000256" key="21">
    <source>
        <dbReference type="PIRSR" id="PIRSR000615-4"/>
    </source>
</evidence>
<keyword evidence="11 23" id="KW-0472">Membrane</keyword>
<dbReference type="InterPro" id="IPR017441">
    <property type="entry name" value="Protein_kinase_ATP_BS"/>
</dbReference>
<dbReference type="GO" id="GO:0004714">
    <property type="term" value="F:transmembrane receptor protein tyrosine kinase activity"/>
    <property type="evidence" value="ECO:0007669"/>
    <property type="project" value="UniProtKB-EC"/>
</dbReference>
<dbReference type="PROSITE" id="PS00240">
    <property type="entry name" value="RECEPTOR_TYR_KIN_III"/>
    <property type="match status" value="1"/>
</dbReference>
<dbReference type="EMBL" id="OU900096">
    <property type="protein sequence ID" value="CAH1182641.1"/>
    <property type="molecule type" value="Genomic_DNA"/>
</dbReference>
<dbReference type="InterPro" id="IPR003599">
    <property type="entry name" value="Ig_sub"/>
</dbReference>
<keyword evidence="8" id="KW-0418">Kinase</keyword>
<comment type="catalytic activity">
    <reaction evidence="17">
        <text>L-tyrosyl-[protein] + ATP = O-phospho-L-tyrosyl-[protein] + ADP + H(+)</text>
        <dbReference type="Rhea" id="RHEA:10596"/>
        <dbReference type="Rhea" id="RHEA-COMP:10136"/>
        <dbReference type="Rhea" id="RHEA-COMP:20101"/>
        <dbReference type="ChEBI" id="CHEBI:15378"/>
        <dbReference type="ChEBI" id="CHEBI:30616"/>
        <dbReference type="ChEBI" id="CHEBI:46858"/>
        <dbReference type="ChEBI" id="CHEBI:61978"/>
        <dbReference type="ChEBI" id="CHEBI:456216"/>
        <dbReference type="EC" id="2.7.10.1"/>
    </reaction>
</comment>
<proteinExistence type="predicted"/>
<accession>A0A9P0DZI3</accession>
<gene>
    <name evidence="27" type="ORF">PHYEVI_LOCUS7124</name>
</gene>
<dbReference type="GO" id="GO:0005886">
    <property type="term" value="C:plasma membrane"/>
    <property type="evidence" value="ECO:0007669"/>
    <property type="project" value="UniProtKB-SubCell"/>
</dbReference>
<dbReference type="PIRSF" id="PIRSF000615">
    <property type="entry name" value="TyrPK_CSF1-R"/>
    <property type="match status" value="1"/>
</dbReference>
<dbReference type="Pfam" id="PF07679">
    <property type="entry name" value="I-set"/>
    <property type="match status" value="3"/>
</dbReference>
<dbReference type="InterPro" id="IPR013783">
    <property type="entry name" value="Ig-like_fold"/>
</dbReference>
<evidence type="ECO:0000259" key="25">
    <source>
        <dbReference type="PROSITE" id="PS50011"/>
    </source>
</evidence>
<organism evidence="27 28">
    <name type="scientific">Phyllotreta striolata</name>
    <name type="common">Striped flea beetle</name>
    <name type="synonym">Crioceris striolata</name>
    <dbReference type="NCBI Taxonomy" id="444603"/>
    <lineage>
        <taxon>Eukaryota</taxon>
        <taxon>Metazoa</taxon>
        <taxon>Ecdysozoa</taxon>
        <taxon>Arthropoda</taxon>
        <taxon>Hexapoda</taxon>
        <taxon>Insecta</taxon>
        <taxon>Pterygota</taxon>
        <taxon>Neoptera</taxon>
        <taxon>Endopterygota</taxon>
        <taxon>Coleoptera</taxon>
        <taxon>Polyphaga</taxon>
        <taxon>Cucujiformia</taxon>
        <taxon>Chrysomeloidea</taxon>
        <taxon>Chrysomelidae</taxon>
        <taxon>Galerucinae</taxon>
        <taxon>Alticini</taxon>
        <taxon>Phyllotreta</taxon>
    </lineage>
</organism>
<keyword evidence="3" id="KW-1003">Cell membrane</keyword>
<feature type="domain" description="Ig-like" evidence="26">
    <location>
        <begin position="532"/>
        <end position="637"/>
    </location>
</feature>
<keyword evidence="14" id="KW-0675">Receptor</keyword>
<feature type="binding site" evidence="19">
    <location>
        <begin position="826"/>
        <end position="833"/>
    </location>
    <ligand>
        <name>ATP</name>
        <dbReference type="ChEBI" id="CHEBI:30616"/>
    </ligand>
</feature>
<dbReference type="Proteomes" id="UP001153712">
    <property type="component" value="Chromosome 3"/>
</dbReference>
<dbReference type="InterPro" id="IPR008266">
    <property type="entry name" value="Tyr_kinase_AS"/>
</dbReference>